<dbReference type="NCBIfam" id="NF041926">
    <property type="entry name" value="QatD"/>
    <property type="match status" value="1"/>
</dbReference>
<dbReference type="RefSeq" id="WP_136881257.1">
    <property type="nucleotide sequence ID" value="NZ_SWDX01000007.1"/>
</dbReference>
<dbReference type="AlphaFoldDB" id="A0A4U1G6Q1"/>
<feature type="binding site" evidence="1">
    <location>
        <position position="195"/>
    </location>
    <ligand>
        <name>a divalent metal cation</name>
        <dbReference type="ChEBI" id="CHEBI:60240"/>
        <label>1</label>
    </ligand>
</feature>
<name>A0A4U1G6Q1_9SPHI</name>
<dbReference type="SUPFAM" id="SSF51556">
    <property type="entry name" value="Metallo-dependent hydrolases"/>
    <property type="match status" value="1"/>
</dbReference>
<feature type="binding site" evidence="1">
    <location>
        <position position="7"/>
    </location>
    <ligand>
        <name>a divalent metal cation</name>
        <dbReference type="ChEBI" id="CHEBI:60240"/>
        <label>1</label>
    </ligand>
</feature>
<dbReference type="PANTHER" id="PTHR46124:SF2">
    <property type="entry name" value="D-AMINOACYL-TRNA DEACYLASE"/>
    <property type="match status" value="1"/>
</dbReference>
<dbReference type="InterPro" id="IPR032466">
    <property type="entry name" value="Metal_Hydrolase"/>
</dbReference>
<feature type="binding site" evidence="1">
    <location>
        <position position="9"/>
    </location>
    <ligand>
        <name>a divalent metal cation</name>
        <dbReference type="ChEBI" id="CHEBI:60240"/>
        <label>1</label>
    </ligand>
</feature>
<dbReference type="Pfam" id="PF01026">
    <property type="entry name" value="TatD_DNase"/>
    <property type="match status" value="1"/>
</dbReference>
<dbReference type="GO" id="GO:0016788">
    <property type="term" value="F:hydrolase activity, acting on ester bonds"/>
    <property type="evidence" value="ECO:0007669"/>
    <property type="project" value="InterPro"/>
</dbReference>
<dbReference type="InterPro" id="IPR001130">
    <property type="entry name" value="TatD-like"/>
</dbReference>
<dbReference type="InterPro" id="IPR049677">
    <property type="entry name" value="QatD"/>
</dbReference>
<dbReference type="GO" id="GO:0046872">
    <property type="term" value="F:metal ion binding"/>
    <property type="evidence" value="ECO:0007669"/>
    <property type="project" value="UniProtKB-KW"/>
</dbReference>
<dbReference type="Proteomes" id="UP000309594">
    <property type="component" value="Unassembled WGS sequence"/>
</dbReference>
<organism evidence="2 3">
    <name type="scientific">Pedobacter hiemivivus</name>
    <dbReference type="NCBI Taxonomy" id="2530454"/>
    <lineage>
        <taxon>Bacteria</taxon>
        <taxon>Pseudomonadati</taxon>
        <taxon>Bacteroidota</taxon>
        <taxon>Sphingobacteriia</taxon>
        <taxon>Sphingobacteriales</taxon>
        <taxon>Sphingobacteriaceae</taxon>
        <taxon>Pedobacter</taxon>
    </lineage>
</organism>
<accession>A0A4U1G6Q1</accession>
<keyword evidence="1" id="KW-0479">Metal-binding</keyword>
<dbReference type="EMBL" id="SWDX01000007">
    <property type="protein sequence ID" value="TKC58539.1"/>
    <property type="molecule type" value="Genomic_DNA"/>
</dbReference>
<dbReference type="PIRSF" id="PIRSF005902">
    <property type="entry name" value="DNase_TatD"/>
    <property type="match status" value="1"/>
</dbReference>
<feature type="binding site" evidence="1">
    <location>
        <position position="147"/>
    </location>
    <ligand>
        <name>a divalent metal cation</name>
        <dbReference type="ChEBI" id="CHEBI:60240"/>
        <label>2</label>
    </ligand>
</feature>
<proteinExistence type="predicted"/>
<dbReference type="Gene3D" id="3.20.20.140">
    <property type="entry name" value="Metal-dependent hydrolases"/>
    <property type="match status" value="1"/>
</dbReference>
<protein>
    <submittedName>
        <fullName evidence="2">TatD family deoxyribonuclease</fullName>
    </submittedName>
</protein>
<comment type="caution">
    <text evidence="2">The sequence shown here is derived from an EMBL/GenBank/DDBJ whole genome shotgun (WGS) entry which is preliminary data.</text>
</comment>
<feature type="binding site" evidence="1">
    <location>
        <position position="86"/>
    </location>
    <ligand>
        <name>a divalent metal cation</name>
        <dbReference type="ChEBI" id="CHEBI:60240"/>
        <label>1</label>
    </ligand>
</feature>
<evidence type="ECO:0000313" key="2">
    <source>
        <dbReference type="EMBL" id="TKC58539.1"/>
    </source>
</evidence>
<feature type="binding site" evidence="1">
    <location>
        <position position="124"/>
    </location>
    <ligand>
        <name>a divalent metal cation</name>
        <dbReference type="ChEBI" id="CHEBI:60240"/>
        <label>2</label>
    </ligand>
</feature>
<gene>
    <name evidence="2" type="ORF">FBD94_18155</name>
</gene>
<evidence type="ECO:0000256" key="1">
    <source>
        <dbReference type="PIRSR" id="PIRSR005902-1"/>
    </source>
</evidence>
<sequence length="242" mass="26950">MNLHDTHFHLDLCPDVTKMVAQIEREKIYTIAVTNLPDLFHHTKNFIRNTKYIRPSLGFHPELAASHIGQLGKFIALAREAKYIGEIGLDNFKKQSDDYRSQKKIFQAILECCAIHGGKVLSIHSRRAEAEVIAMVGKNYPGSPILHWYSGSIKNLEQALDNGFLFSINYAMTQSTNGKSIVKALPLAHILLESDGPFTRLGDEEGWPGHAKAVVEQIASIKGLSVSEVSTNLIINFKKLVS</sequence>
<evidence type="ECO:0000313" key="3">
    <source>
        <dbReference type="Proteomes" id="UP000309594"/>
    </source>
</evidence>
<reference evidence="2 3" key="1">
    <citation type="submission" date="2019-04" db="EMBL/GenBank/DDBJ databases">
        <title>Pedobacter sp. RP-1-16 sp. nov., isolated from Arctic soil.</title>
        <authorList>
            <person name="Dahal R.H."/>
            <person name="Kim D.-U."/>
        </authorList>
    </citation>
    <scope>NUCLEOTIDE SEQUENCE [LARGE SCALE GENOMIC DNA]</scope>
    <source>
        <strain evidence="2 3">RP-1-16</strain>
    </source>
</reference>
<dbReference type="CDD" id="cd01310">
    <property type="entry name" value="TatD_DNAse"/>
    <property type="match status" value="1"/>
</dbReference>
<dbReference type="PANTHER" id="PTHR46124">
    <property type="entry name" value="D-AMINOACYL-TRNA DEACYLASE"/>
    <property type="match status" value="1"/>
</dbReference>